<dbReference type="Pfam" id="PF03705">
    <property type="entry name" value="CheR_N"/>
    <property type="match status" value="1"/>
</dbReference>
<name>A0ABW1ZSL5_9DEIO</name>
<keyword evidence="3" id="KW-1185">Reference proteome</keyword>
<dbReference type="EMBL" id="JBHSWB010000003">
    <property type="protein sequence ID" value="MFC6663494.1"/>
    <property type="molecule type" value="Genomic_DNA"/>
</dbReference>
<dbReference type="InterPro" id="IPR022641">
    <property type="entry name" value="CheR_N"/>
</dbReference>
<dbReference type="SMART" id="SM00138">
    <property type="entry name" value="MeTrc"/>
    <property type="match status" value="1"/>
</dbReference>
<evidence type="ECO:0000313" key="3">
    <source>
        <dbReference type="Proteomes" id="UP001596317"/>
    </source>
</evidence>
<dbReference type="GO" id="GO:0032259">
    <property type="term" value="P:methylation"/>
    <property type="evidence" value="ECO:0007669"/>
    <property type="project" value="UniProtKB-KW"/>
</dbReference>
<keyword evidence="2" id="KW-0489">Methyltransferase</keyword>
<sequence>MAVEVSGEFPREPLQDIELSLLLEAVYRVTGHDFRAYTTATIRRRVLHAVAEEGLETISALQARALHDPAAMQRLRETLAINVTEMFRDPTFFRALREQVLPLLRTHPFVRVWHAGCSTGEEVYSLAILLHEAGLLSRSRLYATDMHAPALQQARQGIYPLEKLAAHEENYHLSGGQAEFGDYFTQQYGHARVKAFLRQPIIWGQHNLATDSSFNEFHLILCRNVMIYFTRPLQDHVQALLWESLMPFGVLGLGHHESLDFSPQAVRFEPLNLAEKLYRRVG</sequence>
<evidence type="ECO:0000259" key="1">
    <source>
        <dbReference type="PROSITE" id="PS50123"/>
    </source>
</evidence>
<dbReference type="Proteomes" id="UP001596317">
    <property type="component" value="Unassembled WGS sequence"/>
</dbReference>
<dbReference type="PANTHER" id="PTHR24422:SF8">
    <property type="entry name" value="CHEMOTAXIS PROTEIN"/>
    <property type="match status" value="1"/>
</dbReference>
<evidence type="ECO:0000313" key="2">
    <source>
        <dbReference type="EMBL" id="MFC6663494.1"/>
    </source>
</evidence>
<protein>
    <submittedName>
        <fullName evidence="2">CheR family methyltransferase</fullName>
    </submittedName>
</protein>
<dbReference type="SUPFAM" id="SSF53335">
    <property type="entry name" value="S-adenosyl-L-methionine-dependent methyltransferases"/>
    <property type="match status" value="1"/>
</dbReference>
<organism evidence="2 3">
    <name type="scientific">Deinococcus multiflagellatus</name>
    <dbReference type="NCBI Taxonomy" id="1656887"/>
    <lineage>
        <taxon>Bacteria</taxon>
        <taxon>Thermotogati</taxon>
        <taxon>Deinococcota</taxon>
        <taxon>Deinococci</taxon>
        <taxon>Deinococcales</taxon>
        <taxon>Deinococcaceae</taxon>
        <taxon>Deinococcus</taxon>
    </lineage>
</organism>
<accession>A0ABW1ZSL5</accession>
<dbReference type="InterPro" id="IPR029063">
    <property type="entry name" value="SAM-dependent_MTases_sf"/>
</dbReference>
<dbReference type="PRINTS" id="PR00996">
    <property type="entry name" value="CHERMTFRASE"/>
</dbReference>
<dbReference type="InterPro" id="IPR000780">
    <property type="entry name" value="CheR_MeTrfase"/>
</dbReference>
<dbReference type="PANTHER" id="PTHR24422">
    <property type="entry name" value="CHEMOTAXIS PROTEIN METHYLTRANSFERASE"/>
    <property type="match status" value="1"/>
</dbReference>
<dbReference type="GO" id="GO:0008168">
    <property type="term" value="F:methyltransferase activity"/>
    <property type="evidence" value="ECO:0007669"/>
    <property type="project" value="UniProtKB-KW"/>
</dbReference>
<dbReference type="RefSeq" id="WP_224607474.1">
    <property type="nucleotide sequence ID" value="NZ_JAIQXV010000006.1"/>
</dbReference>
<proteinExistence type="predicted"/>
<dbReference type="PROSITE" id="PS50123">
    <property type="entry name" value="CHER"/>
    <property type="match status" value="1"/>
</dbReference>
<dbReference type="Pfam" id="PF01739">
    <property type="entry name" value="CheR"/>
    <property type="match status" value="1"/>
</dbReference>
<dbReference type="Gene3D" id="3.40.50.150">
    <property type="entry name" value="Vaccinia Virus protein VP39"/>
    <property type="match status" value="1"/>
</dbReference>
<dbReference type="InterPro" id="IPR050903">
    <property type="entry name" value="Bact_Chemotaxis_MeTrfase"/>
</dbReference>
<reference evidence="3" key="1">
    <citation type="journal article" date="2019" name="Int. J. Syst. Evol. Microbiol.">
        <title>The Global Catalogue of Microorganisms (GCM) 10K type strain sequencing project: providing services to taxonomists for standard genome sequencing and annotation.</title>
        <authorList>
            <consortium name="The Broad Institute Genomics Platform"/>
            <consortium name="The Broad Institute Genome Sequencing Center for Infectious Disease"/>
            <person name="Wu L."/>
            <person name="Ma J."/>
        </authorList>
    </citation>
    <scope>NUCLEOTIDE SEQUENCE [LARGE SCALE GENOMIC DNA]</scope>
    <source>
        <strain evidence="3">CCUG 63830</strain>
    </source>
</reference>
<gene>
    <name evidence="2" type="ORF">ACFP90_26085</name>
</gene>
<dbReference type="InterPro" id="IPR022642">
    <property type="entry name" value="CheR_C"/>
</dbReference>
<dbReference type="SUPFAM" id="SSF47757">
    <property type="entry name" value="Chemotaxis receptor methyltransferase CheR, N-terminal domain"/>
    <property type="match status" value="1"/>
</dbReference>
<comment type="caution">
    <text evidence="2">The sequence shown here is derived from an EMBL/GenBank/DDBJ whole genome shotgun (WGS) entry which is preliminary data.</text>
</comment>
<feature type="domain" description="CheR-type methyltransferase" evidence="1">
    <location>
        <begin position="13"/>
        <end position="269"/>
    </location>
</feature>
<keyword evidence="2" id="KW-0808">Transferase</keyword>